<gene>
    <name evidence="2" type="ORF">GYN08_20570</name>
</gene>
<organism evidence="2 3">
    <name type="scientific">Saccharibacillus alkalitolerans</name>
    <dbReference type="NCBI Taxonomy" id="2705290"/>
    <lineage>
        <taxon>Bacteria</taxon>
        <taxon>Bacillati</taxon>
        <taxon>Bacillota</taxon>
        <taxon>Bacilli</taxon>
        <taxon>Bacillales</taxon>
        <taxon>Paenibacillaceae</taxon>
        <taxon>Saccharibacillus</taxon>
    </lineage>
</organism>
<reference evidence="2 3" key="1">
    <citation type="submission" date="2020-01" db="EMBL/GenBank/DDBJ databases">
        <title>Polyphasic characterisation and genomic insights into a novel alkali tolerant bacterium VR-M41.</title>
        <authorList>
            <person name="Vemuluri V.R."/>
        </authorList>
    </citation>
    <scope>NUCLEOTIDE SEQUENCE [LARGE SCALE GENOMIC DNA]</scope>
    <source>
        <strain evidence="2 3">VR-M41</strain>
    </source>
</reference>
<sequence length="164" mass="17878">MKKMIVLISLLVLIGCTSNYTKSDFSSEKPEPASAPAVEISEQPEAQSGLSENEALEWVKSKLSREELRVSTLFPEGIDEQGNYKIRQSSKATTEVMERYAVNPATKEIVCDLLGGNCLDDGDDSAEPEDPSSDSAPEQEQALAMAKKYAAENLGEYGCSEEFT</sequence>
<evidence type="ECO:0008006" key="4">
    <source>
        <dbReference type="Google" id="ProtNLM"/>
    </source>
</evidence>
<dbReference type="PROSITE" id="PS51257">
    <property type="entry name" value="PROKAR_LIPOPROTEIN"/>
    <property type="match status" value="1"/>
</dbReference>
<protein>
    <recommendedName>
        <fullName evidence="4">Lipoprotein</fullName>
    </recommendedName>
</protein>
<evidence type="ECO:0000313" key="3">
    <source>
        <dbReference type="Proteomes" id="UP000800303"/>
    </source>
</evidence>
<feature type="compositionally biased region" description="Acidic residues" evidence="1">
    <location>
        <begin position="120"/>
        <end position="132"/>
    </location>
</feature>
<evidence type="ECO:0000256" key="1">
    <source>
        <dbReference type="SAM" id="MobiDB-lite"/>
    </source>
</evidence>
<keyword evidence="3" id="KW-1185">Reference proteome</keyword>
<accession>A0ABX0F9S5</accession>
<feature type="region of interest" description="Disordered" evidence="1">
    <location>
        <begin position="22"/>
        <end position="53"/>
    </location>
</feature>
<feature type="region of interest" description="Disordered" evidence="1">
    <location>
        <begin position="119"/>
        <end position="147"/>
    </location>
</feature>
<proteinExistence type="predicted"/>
<dbReference type="EMBL" id="JAAFGS010000010">
    <property type="protein sequence ID" value="NGZ77691.1"/>
    <property type="molecule type" value="Genomic_DNA"/>
</dbReference>
<comment type="caution">
    <text evidence="2">The sequence shown here is derived from an EMBL/GenBank/DDBJ whole genome shotgun (WGS) entry which is preliminary data.</text>
</comment>
<dbReference type="RefSeq" id="WP_166278571.1">
    <property type="nucleotide sequence ID" value="NZ_JAAFGS010000010.1"/>
</dbReference>
<name>A0ABX0F9S5_9BACL</name>
<evidence type="ECO:0000313" key="2">
    <source>
        <dbReference type="EMBL" id="NGZ77691.1"/>
    </source>
</evidence>
<dbReference type="Proteomes" id="UP000800303">
    <property type="component" value="Unassembled WGS sequence"/>
</dbReference>